<comment type="caution">
    <text evidence="9">The sequence shown here is derived from an EMBL/GenBank/DDBJ whole genome shotgun (WGS) entry which is preliminary data.</text>
</comment>
<protein>
    <recommendedName>
        <fullName evidence="8">Protein nucleotidyltransferase YdiU</fullName>
        <ecNumber evidence="8">2.7.7.-</ecNumber>
    </recommendedName>
    <alternativeName>
        <fullName evidence="8">Protein adenylyltransferase YdiU</fullName>
        <ecNumber evidence="8">2.7.7.108</ecNumber>
    </alternativeName>
    <alternativeName>
        <fullName evidence="8">Protein uridylyltransferase YdiU</fullName>
        <ecNumber evidence="8">2.7.7.-</ecNumber>
    </alternativeName>
</protein>
<organism evidence="9 10">
    <name type="scientific">Duganella callida</name>
    <dbReference type="NCBI Taxonomy" id="2561932"/>
    <lineage>
        <taxon>Bacteria</taxon>
        <taxon>Pseudomonadati</taxon>
        <taxon>Pseudomonadota</taxon>
        <taxon>Betaproteobacteria</taxon>
        <taxon>Burkholderiales</taxon>
        <taxon>Oxalobacteraceae</taxon>
        <taxon>Telluria group</taxon>
        <taxon>Duganella</taxon>
    </lineage>
</organism>
<feature type="binding site" evidence="8">
    <location>
        <position position="111"/>
    </location>
    <ligand>
        <name>ATP</name>
        <dbReference type="ChEBI" id="CHEBI:30616"/>
    </ligand>
</feature>
<dbReference type="OrthoDB" id="9776281at2"/>
<dbReference type="EC" id="2.7.7.108" evidence="8"/>
<feature type="binding site" evidence="8">
    <location>
        <position position="200"/>
    </location>
    <ligand>
        <name>ATP</name>
        <dbReference type="ChEBI" id="CHEBI:30616"/>
    </ligand>
</feature>
<comment type="catalytic activity">
    <reaction evidence="8">
        <text>L-seryl-[protein] + ATP = 3-O-(5'-adenylyl)-L-seryl-[protein] + diphosphate</text>
        <dbReference type="Rhea" id="RHEA:58120"/>
        <dbReference type="Rhea" id="RHEA-COMP:9863"/>
        <dbReference type="Rhea" id="RHEA-COMP:15073"/>
        <dbReference type="ChEBI" id="CHEBI:29999"/>
        <dbReference type="ChEBI" id="CHEBI:30616"/>
        <dbReference type="ChEBI" id="CHEBI:33019"/>
        <dbReference type="ChEBI" id="CHEBI:142516"/>
        <dbReference type="EC" id="2.7.7.108"/>
    </reaction>
</comment>
<accession>A0A4Y9SNL6</accession>
<name>A0A4Y9SNL6_9BURK</name>
<comment type="cofactor">
    <cofactor evidence="8">
        <name>Mg(2+)</name>
        <dbReference type="ChEBI" id="CHEBI:18420"/>
    </cofactor>
    <cofactor evidence="8">
        <name>Mn(2+)</name>
        <dbReference type="ChEBI" id="CHEBI:29035"/>
    </cofactor>
</comment>
<dbReference type="GO" id="GO:0005524">
    <property type="term" value="F:ATP binding"/>
    <property type="evidence" value="ECO:0007669"/>
    <property type="project" value="UniProtKB-UniRule"/>
</dbReference>
<evidence type="ECO:0000256" key="7">
    <source>
        <dbReference type="ARBA" id="ARBA00022842"/>
    </source>
</evidence>
<dbReference type="PANTHER" id="PTHR32057">
    <property type="entry name" value="PROTEIN ADENYLYLTRANSFERASE SELO, MITOCHONDRIAL"/>
    <property type="match status" value="1"/>
</dbReference>
<comment type="catalytic activity">
    <reaction evidence="8">
        <text>L-tyrosyl-[protein] + ATP = O-(5'-adenylyl)-L-tyrosyl-[protein] + diphosphate</text>
        <dbReference type="Rhea" id="RHEA:54288"/>
        <dbReference type="Rhea" id="RHEA-COMP:10136"/>
        <dbReference type="Rhea" id="RHEA-COMP:13846"/>
        <dbReference type="ChEBI" id="CHEBI:30616"/>
        <dbReference type="ChEBI" id="CHEBI:33019"/>
        <dbReference type="ChEBI" id="CHEBI:46858"/>
        <dbReference type="ChEBI" id="CHEBI:83624"/>
        <dbReference type="EC" id="2.7.7.108"/>
    </reaction>
</comment>
<comment type="catalytic activity">
    <reaction evidence="8">
        <text>L-histidyl-[protein] + UTP = N(tele)-(5'-uridylyl)-L-histidyl-[protein] + diphosphate</text>
        <dbReference type="Rhea" id="RHEA:83891"/>
        <dbReference type="Rhea" id="RHEA-COMP:9745"/>
        <dbReference type="Rhea" id="RHEA-COMP:20239"/>
        <dbReference type="ChEBI" id="CHEBI:29979"/>
        <dbReference type="ChEBI" id="CHEBI:33019"/>
        <dbReference type="ChEBI" id="CHEBI:46398"/>
        <dbReference type="ChEBI" id="CHEBI:233474"/>
    </reaction>
</comment>
<evidence type="ECO:0000256" key="3">
    <source>
        <dbReference type="ARBA" id="ARBA00022695"/>
    </source>
</evidence>
<dbReference type="AlphaFoldDB" id="A0A4Y9SNL6"/>
<feature type="active site" description="Proton acceptor" evidence="8">
    <location>
        <position position="269"/>
    </location>
</feature>
<reference evidence="9 10" key="1">
    <citation type="submission" date="2019-03" db="EMBL/GenBank/DDBJ databases">
        <title>Draft Genome Sequence of Duganella callidus sp. nov., a Novel Duganella Species Isolated from Cultivated Soil.</title>
        <authorList>
            <person name="Raths R."/>
            <person name="Peta V."/>
            <person name="Bucking H."/>
        </authorList>
    </citation>
    <scope>NUCLEOTIDE SEQUENCE [LARGE SCALE GENOMIC DNA]</scope>
    <source>
        <strain evidence="9 10">DN04</strain>
    </source>
</reference>
<feature type="binding site" evidence="8">
    <location>
        <position position="110"/>
    </location>
    <ligand>
        <name>ATP</name>
        <dbReference type="ChEBI" id="CHEBI:30616"/>
    </ligand>
</feature>
<feature type="binding site" evidence="8">
    <location>
        <position position="130"/>
    </location>
    <ligand>
        <name>ATP</name>
        <dbReference type="ChEBI" id="CHEBI:30616"/>
    </ligand>
</feature>
<dbReference type="EMBL" id="SPVG01000073">
    <property type="protein sequence ID" value="TFW27087.1"/>
    <property type="molecule type" value="Genomic_DNA"/>
</dbReference>
<feature type="binding site" evidence="8">
    <location>
        <position position="279"/>
    </location>
    <ligand>
        <name>ATP</name>
        <dbReference type="ChEBI" id="CHEBI:30616"/>
    </ligand>
</feature>
<dbReference type="HAMAP" id="MF_00692">
    <property type="entry name" value="SelO"/>
    <property type="match status" value="1"/>
</dbReference>
<keyword evidence="7 8" id="KW-0460">Magnesium</keyword>
<dbReference type="GO" id="GO:0000287">
    <property type="term" value="F:magnesium ion binding"/>
    <property type="evidence" value="ECO:0007669"/>
    <property type="project" value="UniProtKB-UniRule"/>
</dbReference>
<keyword evidence="3 8" id="KW-0548">Nucleotidyltransferase</keyword>
<feature type="binding site" evidence="8">
    <location>
        <position position="108"/>
    </location>
    <ligand>
        <name>ATP</name>
        <dbReference type="ChEBI" id="CHEBI:30616"/>
    </ligand>
</feature>
<dbReference type="InterPro" id="IPR003846">
    <property type="entry name" value="SelO"/>
</dbReference>
<feature type="binding site" evidence="8">
    <location>
        <position position="143"/>
    </location>
    <ligand>
        <name>ATP</name>
        <dbReference type="ChEBI" id="CHEBI:30616"/>
    </ligand>
</feature>
<keyword evidence="10" id="KW-1185">Reference proteome</keyword>
<proteinExistence type="inferred from homology"/>
<comment type="catalytic activity">
    <reaction evidence="8">
        <text>L-threonyl-[protein] + ATP = 3-O-(5'-adenylyl)-L-threonyl-[protein] + diphosphate</text>
        <dbReference type="Rhea" id="RHEA:54292"/>
        <dbReference type="Rhea" id="RHEA-COMP:11060"/>
        <dbReference type="Rhea" id="RHEA-COMP:13847"/>
        <dbReference type="ChEBI" id="CHEBI:30013"/>
        <dbReference type="ChEBI" id="CHEBI:30616"/>
        <dbReference type="ChEBI" id="CHEBI:33019"/>
        <dbReference type="ChEBI" id="CHEBI:138113"/>
        <dbReference type="EC" id="2.7.7.108"/>
    </reaction>
</comment>
<feature type="binding site" evidence="8">
    <location>
        <position position="279"/>
    </location>
    <ligand>
        <name>Mg(2+)</name>
        <dbReference type="ChEBI" id="CHEBI:18420"/>
    </ligand>
</feature>
<sequence length="507" mass="56227">MLRCSTRACGKIRLNYSEDHIITAAKLPLDNSFASLPPAFYTRLMPTPLPAPYLVAVSAPAAELIGLTPDQVAASLDILIANAAPERAQPLAAVYSGHQFGVWAGQLGDGRAILFGDVATAAGPLELQWKGAGLTPYSRMGDGRAVLRSSIREFLCSEAMHALGIPTSRALSVAGSDQGVVRETIETSAVVVRMAPSFVRFGSFEHWFYRKKNDELKILADYVIDRFYPALRAADNPYAALIEEVTRRTAHMIAQWQAVGFMHGVMNTDNMSILGLTLDYGPYGFMEAFDANHICNHTDQQGRYSYANQPQIGHWNCYALAQALLPLIGEVEATQAALDVYQPEFAARMDELLHAKLGLAMLDEQFDADRALFDDLFAILPGVDFTQFFRRLSGLHAADAGGDQPLRDLFIDRPAFDAWAERYRTRLRAEHSDDAARQVAMNNVNPKYVLRNYLAQVAIEKAQNKDFSEVERLLKVLQRPYDEQPEHEQYAALPPDWASHLEVSCSS</sequence>
<dbReference type="Proteomes" id="UP000297729">
    <property type="component" value="Unassembled WGS sequence"/>
</dbReference>
<feature type="binding site" evidence="8">
    <location>
        <position position="270"/>
    </location>
    <ligand>
        <name>Mg(2+)</name>
        <dbReference type="ChEBI" id="CHEBI:18420"/>
    </ligand>
</feature>
<dbReference type="GO" id="GO:0070733">
    <property type="term" value="F:AMPylase activity"/>
    <property type="evidence" value="ECO:0007669"/>
    <property type="project" value="UniProtKB-EC"/>
</dbReference>
<comment type="catalytic activity">
    <reaction evidence="8">
        <text>L-seryl-[protein] + UTP = O-(5'-uridylyl)-L-seryl-[protein] + diphosphate</text>
        <dbReference type="Rhea" id="RHEA:64604"/>
        <dbReference type="Rhea" id="RHEA-COMP:9863"/>
        <dbReference type="Rhea" id="RHEA-COMP:16635"/>
        <dbReference type="ChEBI" id="CHEBI:29999"/>
        <dbReference type="ChEBI" id="CHEBI:33019"/>
        <dbReference type="ChEBI" id="CHEBI:46398"/>
        <dbReference type="ChEBI" id="CHEBI:156051"/>
    </reaction>
</comment>
<dbReference type="EC" id="2.7.7.-" evidence="8"/>
<keyword evidence="8" id="KW-0464">Manganese</keyword>
<evidence type="ECO:0000313" key="10">
    <source>
        <dbReference type="Proteomes" id="UP000297729"/>
    </source>
</evidence>
<evidence type="ECO:0000256" key="2">
    <source>
        <dbReference type="ARBA" id="ARBA00022679"/>
    </source>
</evidence>
<dbReference type="GO" id="GO:0030145">
    <property type="term" value="F:manganese ion binding"/>
    <property type="evidence" value="ECO:0007669"/>
    <property type="project" value="UniProtKB-UniRule"/>
</dbReference>
<evidence type="ECO:0000256" key="5">
    <source>
        <dbReference type="ARBA" id="ARBA00022741"/>
    </source>
</evidence>
<evidence type="ECO:0000256" key="6">
    <source>
        <dbReference type="ARBA" id="ARBA00022840"/>
    </source>
</evidence>
<comment type="similarity">
    <text evidence="1 8">Belongs to the SELO family.</text>
</comment>
<evidence type="ECO:0000313" key="9">
    <source>
        <dbReference type="EMBL" id="TFW27087.1"/>
    </source>
</evidence>
<dbReference type="PANTHER" id="PTHR32057:SF14">
    <property type="entry name" value="PROTEIN ADENYLYLTRANSFERASE SELO, MITOCHONDRIAL"/>
    <property type="match status" value="1"/>
</dbReference>
<keyword evidence="2 8" id="KW-0808">Transferase</keyword>
<evidence type="ECO:0000256" key="1">
    <source>
        <dbReference type="ARBA" id="ARBA00009747"/>
    </source>
</evidence>
<dbReference type="NCBIfam" id="NF000658">
    <property type="entry name" value="PRK00029.1"/>
    <property type="match status" value="1"/>
</dbReference>
<comment type="function">
    <text evidence="8">Nucleotidyltransferase involved in the post-translational modification of proteins. It can catalyze the addition of adenosine monophosphate (AMP) or uridine monophosphate (UMP) to a protein, resulting in modifications known as AMPylation and UMPylation.</text>
</comment>
<dbReference type="Pfam" id="PF02696">
    <property type="entry name" value="SelO"/>
    <property type="match status" value="1"/>
</dbReference>
<keyword evidence="6 8" id="KW-0067">ATP-binding</keyword>
<keyword evidence="5 8" id="KW-0547">Nucleotide-binding</keyword>
<evidence type="ECO:0000256" key="8">
    <source>
        <dbReference type="HAMAP-Rule" id="MF_00692"/>
    </source>
</evidence>
<gene>
    <name evidence="8" type="primary">ydiU</name>
    <name evidence="8" type="synonym">selO</name>
    <name evidence="9" type="ORF">E4L98_07710</name>
</gene>
<comment type="catalytic activity">
    <reaction evidence="8">
        <text>L-tyrosyl-[protein] + UTP = O-(5'-uridylyl)-L-tyrosyl-[protein] + diphosphate</text>
        <dbReference type="Rhea" id="RHEA:83887"/>
        <dbReference type="Rhea" id="RHEA-COMP:10136"/>
        <dbReference type="Rhea" id="RHEA-COMP:20238"/>
        <dbReference type="ChEBI" id="CHEBI:33019"/>
        <dbReference type="ChEBI" id="CHEBI:46398"/>
        <dbReference type="ChEBI" id="CHEBI:46858"/>
        <dbReference type="ChEBI" id="CHEBI:90602"/>
    </reaction>
</comment>
<keyword evidence="4 8" id="KW-0479">Metal-binding</keyword>
<evidence type="ECO:0000256" key="4">
    <source>
        <dbReference type="ARBA" id="ARBA00022723"/>
    </source>
</evidence>
<feature type="binding site" evidence="8">
    <location>
        <position position="142"/>
    </location>
    <ligand>
        <name>ATP</name>
        <dbReference type="ChEBI" id="CHEBI:30616"/>
    </ligand>
</feature>
<feature type="binding site" evidence="8">
    <location>
        <position position="193"/>
    </location>
    <ligand>
        <name>ATP</name>
        <dbReference type="ChEBI" id="CHEBI:30616"/>
    </ligand>
</feature>